<dbReference type="KEGG" id="pmc:P9515_04071"/>
<dbReference type="Proteomes" id="UP000001589">
    <property type="component" value="Chromosome"/>
</dbReference>
<dbReference type="EMBL" id="CP000552">
    <property type="protein sequence ID" value="ABM71616.1"/>
    <property type="molecule type" value="Genomic_DNA"/>
</dbReference>
<dbReference type="HOGENOM" id="CLU_082393_0_0_3"/>
<sequence length="266" mass="30751">MNVGSNYNDQFYKSLTNGSYISAKHYVSILSSVLIKPNKVVDIGCGRGPWLKAFADSGAKELVGIDGDWVCQENMLDKKIKFHSIDLSSTVIKNPVNKKFDLAMSLEVAEHLKPEQATTFVNYLTNFSETILFSAAFSGQGGTDHFNERPHSYWAKIFIKNGYLPYDLFRSKVWENQEIEVWYRQNTFLYLKSNSKFEKIFKEKGIEPIRETALMNYIHPDLYQIRVEESKQLTQLIIKLRKSTISGLIKRIMPKSIVNFLRKIRK</sequence>
<dbReference type="CDD" id="cd02440">
    <property type="entry name" value="AdoMet_MTases"/>
    <property type="match status" value="1"/>
</dbReference>
<dbReference type="Pfam" id="PF13489">
    <property type="entry name" value="Methyltransf_23"/>
    <property type="match status" value="1"/>
</dbReference>
<organism evidence="1 2">
    <name type="scientific">Prochlorococcus marinus (strain MIT 9515)</name>
    <dbReference type="NCBI Taxonomy" id="167542"/>
    <lineage>
        <taxon>Bacteria</taxon>
        <taxon>Bacillati</taxon>
        <taxon>Cyanobacteriota</taxon>
        <taxon>Cyanophyceae</taxon>
        <taxon>Synechococcales</taxon>
        <taxon>Prochlorococcaceae</taxon>
        <taxon>Prochlorococcus</taxon>
    </lineage>
</organism>
<dbReference type="SUPFAM" id="SSF53335">
    <property type="entry name" value="S-adenosyl-L-methionine-dependent methyltransferases"/>
    <property type="match status" value="1"/>
</dbReference>
<dbReference type="GeneID" id="60200369"/>
<name>A2BV05_PROM5</name>
<dbReference type="AlphaFoldDB" id="A2BV05"/>
<evidence type="ECO:0000313" key="2">
    <source>
        <dbReference type="Proteomes" id="UP000001589"/>
    </source>
</evidence>
<evidence type="ECO:0000313" key="1">
    <source>
        <dbReference type="EMBL" id="ABM71616.1"/>
    </source>
</evidence>
<dbReference type="eggNOG" id="COG0500">
    <property type="taxonomic scope" value="Bacteria"/>
</dbReference>
<dbReference type="OrthoDB" id="449182at2"/>
<protein>
    <recommendedName>
        <fullName evidence="3">Methyltransferase domain-containing protein</fullName>
    </recommendedName>
</protein>
<dbReference type="Gene3D" id="3.40.50.150">
    <property type="entry name" value="Vaccinia Virus protein VP39"/>
    <property type="match status" value="1"/>
</dbReference>
<proteinExistence type="predicted"/>
<reference evidence="1 2" key="1">
    <citation type="journal article" date="2007" name="PLoS Genet.">
        <title>Patterns and implications of gene gain and loss in the evolution of Prochlorococcus.</title>
        <authorList>
            <person name="Kettler G.C."/>
            <person name="Martiny A.C."/>
            <person name="Huang K."/>
            <person name="Zucker J."/>
            <person name="Coleman M.L."/>
            <person name="Rodrigue S."/>
            <person name="Chen F."/>
            <person name="Lapidus A."/>
            <person name="Ferriera S."/>
            <person name="Johnson J."/>
            <person name="Steglich C."/>
            <person name="Church G.M."/>
            <person name="Richardson P."/>
            <person name="Chisholm S.W."/>
        </authorList>
    </citation>
    <scope>NUCLEOTIDE SEQUENCE [LARGE SCALE GENOMIC DNA]</scope>
    <source>
        <strain evidence="1 2">MIT 9515</strain>
    </source>
</reference>
<accession>A2BV05</accession>
<gene>
    <name evidence="1" type="ordered locus">P9515_04071</name>
</gene>
<evidence type="ECO:0008006" key="3">
    <source>
        <dbReference type="Google" id="ProtNLM"/>
    </source>
</evidence>
<dbReference type="InterPro" id="IPR029063">
    <property type="entry name" value="SAM-dependent_MTases_sf"/>
</dbReference>
<dbReference type="RefSeq" id="WP_011819724.1">
    <property type="nucleotide sequence ID" value="NC_008817.1"/>
</dbReference>